<accession>A0AAC9HUH4</accession>
<organism evidence="2 3">
    <name type="scientific">Actinoalloteichus hymeniacidonis</name>
    <dbReference type="NCBI Taxonomy" id="340345"/>
    <lineage>
        <taxon>Bacteria</taxon>
        <taxon>Bacillati</taxon>
        <taxon>Actinomycetota</taxon>
        <taxon>Actinomycetes</taxon>
        <taxon>Pseudonocardiales</taxon>
        <taxon>Pseudonocardiaceae</taxon>
        <taxon>Actinoalloteichus</taxon>
    </lineage>
</organism>
<dbReference type="InterPro" id="IPR050564">
    <property type="entry name" value="F420-G6PD/mer"/>
</dbReference>
<dbReference type="PANTHER" id="PTHR43244">
    <property type="match status" value="1"/>
</dbReference>
<dbReference type="SUPFAM" id="SSF51679">
    <property type="entry name" value="Bacterial luciferase-like"/>
    <property type="match status" value="1"/>
</dbReference>
<feature type="domain" description="Luciferase-like" evidence="1">
    <location>
        <begin position="11"/>
        <end position="306"/>
    </location>
</feature>
<dbReference type="CDD" id="cd01097">
    <property type="entry name" value="Tetrahydromethanopterin_reductase"/>
    <property type="match status" value="1"/>
</dbReference>
<dbReference type="RefSeq" id="WP_069852283.1">
    <property type="nucleotide sequence ID" value="NZ_CP014859.1"/>
</dbReference>
<proteinExistence type="predicted"/>
<dbReference type="InterPro" id="IPR036661">
    <property type="entry name" value="Luciferase-like_sf"/>
</dbReference>
<sequence>MLIDFHTVSHPPNRLRTVARELESVGYDSVWTTETRFDPFIGLTLAADATERARLCTGLAVAFARNPMTMAMSAHDLHTVSEGRFVLGIGSQIKPHITRRFSMPWSAPAARMREFILAMRAIWHSFQTGERLRFRGEFYRHTLLGSFFDPGPSPHGPPPVLLAGVGELMTEVAGEVADGFLVHSFSSRLHLEKVALPALRRGREKAGRSLTDFQIHVAPFVVSGRTEQEYLESVEHARAQLAYYASVPGYAHVLELHGLGEVGTELYRLAAEGRADEAASVIDDDVLDVFAIVGEPKQAAAKMLERFGDIATSMAFYQLDGGDPDRWAPVYEELRAQQVAAPGAA</sequence>
<dbReference type="EMBL" id="CP014859">
    <property type="protein sequence ID" value="AOS65605.1"/>
    <property type="molecule type" value="Genomic_DNA"/>
</dbReference>
<dbReference type="InterPro" id="IPR011251">
    <property type="entry name" value="Luciferase-like_dom"/>
</dbReference>
<dbReference type="KEGG" id="ahm:TL08_24135"/>
<dbReference type="InterPro" id="IPR019919">
    <property type="entry name" value="Lucif-like_OxRdtase_MSMEG_2256"/>
</dbReference>
<gene>
    <name evidence="2" type="ORF">TL08_24135</name>
</gene>
<evidence type="ECO:0000313" key="2">
    <source>
        <dbReference type="EMBL" id="AOS65605.1"/>
    </source>
</evidence>
<name>A0AAC9HUH4_9PSEU</name>
<evidence type="ECO:0000313" key="3">
    <source>
        <dbReference type="Proteomes" id="UP000095210"/>
    </source>
</evidence>
<dbReference type="Gene3D" id="3.20.20.30">
    <property type="entry name" value="Luciferase-like domain"/>
    <property type="match status" value="1"/>
</dbReference>
<reference evidence="3" key="1">
    <citation type="submission" date="2016-03" db="EMBL/GenBank/DDBJ databases">
        <title>Complete genome sequence of the type strain Actinoalloteichus hymeniacidonis DSM 45092.</title>
        <authorList>
            <person name="Schaffert L."/>
            <person name="Albersmeier A."/>
            <person name="Winkler A."/>
            <person name="Kalinowski J."/>
            <person name="Zotchev S."/>
            <person name="Ruckert C."/>
        </authorList>
    </citation>
    <scope>NUCLEOTIDE SEQUENCE [LARGE SCALE GENOMIC DNA]</scope>
    <source>
        <strain evidence="3">HPA177(T) (DSM 45092(T))</strain>
    </source>
</reference>
<keyword evidence="3" id="KW-1185">Reference proteome</keyword>
<dbReference type="GO" id="GO:0016705">
    <property type="term" value="F:oxidoreductase activity, acting on paired donors, with incorporation or reduction of molecular oxygen"/>
    <property type="evidence" value="ECO:0007669"/>
    <property type="project" value="InterPro"/>
</dbReference>
<evidence type="ECO:0000259" key="1">
    <source>
        <dbReference type="Pfam" id="PF00296"/>
    </source>
</evidence>
<dbReference type="AlphaFoldDB" id="A0AAC9HUH4"/>
<dbReference type="PANTHER" id="PTHR43244:SF2">
    <property type="entry name" value="CONSERVED HYPOTHETICAL ALANINE AND PROLINE-RICH PROTEIN"/>
    <property type="match status" value="1"/>
</dbReference>
<dbReference type="NCBIfam" id="TIGR03617">
    <property type="entry name" value="F420_MSMEG_2256"/>
    <property type="match status" value="1"/>
</dbReference>
<protein>
    <submittedName>
        <fullName evidence="2">F420-dependent oxidoreductase</fullName>
    </submittedName>
</protein>
<dbReference type="Proteomes" id="UP000095210">
    <property type="component" value="Chromosome"/>
</dbReference>
<dbReference type="Pfam" id="PF00296">
    <property type="entry name" value="Bac_luciferase"/>
    <property type="match status" value="1"/>
</dbReference>